<dbReference type="PROSITE" id="PS00108">
    <property type="entry name" value="PROTEIN_KINASE_ST"/>
    <property type="match status" value="1"/>
</dbReference>
<keyword evidence="2 3" id="KW-0067">ATP-binding</keyword>
<gene>
    <name evidence="5" type="ORF">TWF694_008099</name>
</gene>
<dbReference type="PROSITE" id="PS50011">
    <property type="entry name" value="PROTEIN_KINASE_DOM"/>
    <property type="match status" value="1"/>
</dbReference>
<dbReference type="EMBL" id="JAVHJO010000004">
    <property type="protein sequence ID" value="KAK6540707.1"/>
    <property type="molecule type" value="Genomic_DNA"/>
</dbReference>
<dbReference type="InterPro" id="IPR008271">
    <property type="entry name" value="Ser/Thr_kinase_AS"/>
</dbReference>
<dbReference type="PANTHER" id="PTHR44329">
    <property type="entry name" value="SERINE/THREONINE-PROTEIN KINASE TNNI3K-RELATED"/>
    <property type="match status" value="1"/>
</dbReference>
<dbReference type="InterPro" id="IPR017441">
    <property type="entry name" value="Protein_kinase_ATP_BS"/>
</dbReference>
<evidence type="ECO:0000256" key="2">
    <source>
        <dbReference type="ARBA" id="ARBA00022840"/>
    </source>
</evidence>
<organism evidence="5 6">
    <name type="scientific">Orbilia ellipsospora</name>
    <dbReference type="NCBI Taxonomy" id="2528407"/>
    <lineage>
        <taxon>Eukaryota</taxon>
        <taxon>Fungi</taxon>
        <taxon>Dikarya</taxon>
        <taxon>Ascomycota</taxon>
        <taxon>Pezizomycotina</taxon>
        <taxon>Orbiliomycetes</taxon>
        <taxon>Orbiliales</taxon>
        <taxon>Orbiliaceae</taxon>
        <taxon>Orbilia</taxon>
    </lineage>
</organism>
<dbReference type="InterPro" id="IPR051681">
    <property type="entry name" value="Ser/Thr_Kinases-Pseudokinases"/>
</dbReference>
<comment type="caution">
    <text evidence="5">The sequence shown here is derived from an EMBL/GenBank/DDBJ whole genome shotgun (WGS) entry which is preliminary data.</text>
</comment>
<evidence type="ECO:0000259" key="4">
    <source>
        <dbReference type="PROSITE" id="PS50011"/>
    </source>
</evidence>
<dbReference type="AlphaFoldDB" id="A0AAV9XF50"/>
<dbReference type="Proteomes" id="UP001365542">
    <property type="component" value="Unassembled WGS sequence"/>
</dbReference>
<dbReference type="GO" id="GO:0004674">
    <property type="term" value="F:protein serine/threonine kinase activity"/>
    <property type="evidence" value="ECO:0007669"/>
    <property type="project" value="TreeGrafter"/>
</dbReference>
<dbReference type="InterPro" id="IPR011009">
    <property type="entry name" value="Kinase-like_dom_sf"/>
</dbReference>
<dbReference type="Pfam" id="PF00069">
    <property type="entry name" value="Pkinase"/>
    <property type="match status" value="1"/>
</dbReference>
<dbReference type="Gene3D" id="1.25.40.20">
    <property type="entry name" value="Ankyrin repeat-containing domain"/>
    <property type="match status" value="1"/>
</dbReference>
<dbReference type="SMART" id="SM00220">
    <property type="entry name" value="S_TKc"/>
    <property type="match status" value="1"/>
</dbReference>
<dbReference type="SUPFAM" id="SSF48403">
    <property type="entry name" value="Ankyrin repeat"/>
    <property type="match status" value="1"/>
</dbReference>
<evidence type="ECO:0000313" key="5">
    <source>
        <dbReference type="EMBL" id="KAK6540707.1"/>
    </source>
</evidence>
<dbReference type="InterPro" id="IPR000719">
    <property type="entry name" value="Prot_kinase_dom"/>
</dbReference>
<dbReference type="InterPro" id="IPR036770">
    <property type="entry name" value="Ankyrin_rpt-contain_sf"/>
</dbReference>
<name>A0AAV9XF50_9PEZI</name>
<accession>A0AAV9XF50</accession>
<dbReference type="GO" id="GO:0005524">
    <property type="term" value="F:ATP binding"/>
    <property type="evidence" value="ECO:0007669"/>
    <property type="project" value="UniProtKB-UniRule"/>
</dbReference>
<feature type="domain" description="Protein kinase" evidence="4">
    <location>
        <begin position="49"/>
        <end position="338"/>
    </location>
</feature>
<proteinExistence type="predicted"/>
<reference evidence="5 6" key="1">
    <citation type="submission" date="2019-10" db="EMBL/GenBank/DDBJ databases">
        <authorList>
            <person name="Palmer J.M."/>
        </authorList>
    </citation>
    <scope>NUCLEOTIDE SEQUENCE [LARGE SCALE GENOMIC DNA]</scope>
    <source>
        <strain evidence="5 6">TWF694</strain>
    </source>
</reference>
<keyword evidence="6" id="KW-1185">Reference proteome</keyword>
<dbReference type="PROSITE" id="PS00107">
    <property type="entry name" value="PROTEIN_KINASE_ATP"/>
    <property type="match status" value="1"/>
</dbReference>
<dbReference type="Gene3D" id="1.10.510.10">
    <property type="entry name" value="Transferase(Phosphotransferase) domain 1"/>
    <property type="match status" value="1"/>
</dbReference>
<feature type="binding site" evidence="3">
    <location>
        <position position="80"/>
    </location>
    <ligand>
        <name>ATP</name>
        <dbReference type="ChEBI" id="CHEBI:30616"/>
    </ligand>
</feature>
<evidence type="ECO:0000313" key="6">
    <source>
        <dbReference type="Proteomes" id="UP001365542"/>
    </source>
</evidence>
<evidence type="ECO:0000256" key="3">
    <source>
        <dbReference type="PROSITE-ProRule" id="PRU10141"/>
    </source>
</evidence>
<keyword evidence="1 3" id="KW-0547">Nucleotide-binding</keyword>
<sequence length="899" mass="100099">MIPLSSHSSNISRAVENLAKQSSLIAYRNVLSYVAALGLQVFPATALDEDSWKPIGAGSYSTTFRGVLHQHGKTLTVAIKQPNGSFSRDKPEVELRVQHVALSSMIQELRILADQKLKTHPNLPHILGVYFQEDKLVPGIRPCLLFEIAVSDFQDFLDTHWREKRPAIELVNACSQISNGLCALHAHGLVHGDIKPENILMFFRDGENVATVADLGTCGLEGQSDDIVGTPAFWAPEVHSRSIFKNFVNRQSRDVYSFGLVAFAAATQYRELPFSGINTTQFSLQHEDEACLEFLVSKMPQESPFEETLQKVVQMCVRADPSQRPSIFEVYRLLETTLGRTTELDRLKDIAETALISNPNSPRVNILEQMALPDYLRSKLRAEFIALAQENVSIRTAFIISAFYGGILGPEIQKPWDLIAKVQWVLKAVELGSYPAASAIVTDKDAINVLEIFGLRVLGLRRPFFESPEVDTEKVRFRFNEYGKMGDTDITSKVIPLINKDATVGDEVDGSRNDCELTESTAEVGSLVSPSCPERDAFMDTFTLTRGSDLYFLDSDALDSSFRDAEDIVKSVHNNDLENFIILAREKSLSRGSEKLNYYASVAVYNGCFEVVSFLTEEFGEGPNESWQGATHLEDSSLFGQTRITRYYLDKGPNLMPDDAKKLSLLHYICLHDDVESGRLICQRLGSEGKLREALTWMSTEGTGSPLRFAIDNLAWKLARLYMELGAGFDSMDEKSQVLNMVVEQRSPATPIEILRSVLLYGADPNKIMPGQRPALYWPVRTSNVLAVQELLLQGADPVLGPELDFVELAKEVLHQRQKEPPINVVDEDRNIVEDSWTNAIEASNIVIKIIAHRGLGETGYDTQIQALVESADKACLDKYWIAGKELGNGAIEVKVPLV</sequence>
<protein>
    <recommendedName>
        <fullName evidence="4">Protein kinase domain-containing protein</fullName>
    </recommendedName>
</protein>
<evidence type="ECO:0000256" key="1">
    <source>
        <dbReference type="ARBA" id="ARBA00022741"/>
    </source>
</evidence>
<dbReference type="SUPFAM" id="SSF56112">
    <property type="entry name" value="Protein kinase-like (PK-like)"/>
    <property type="match status" value="1"/>
</dbReference>